<dbReference type="Proteomes" id="UP001603978">
    <property type="component" value="Unassembled WGS sequence"/>
</dbReference>
<gene>
    <name evidence="2" type="ORF">ACFLIM_36945</name>
</gene>
<sequence length="181" mass="19099">MSQSMRSKGKTGVGLRWVVRRWPWRASVIAWLLVAVPLGLVRGHYSGIYGFSTANYGWLAFTVVGGSGCAWRLAGTPPVYRRLLRPMLAGAIAFVLCAVAVALMGLIFLPDRPLQGGGATEGPLGGALHPLGRALPVAEVVIAVGYLGELAKPLWRAVRQATTRTAGARTDSGNSSSSRSS</sequence>
<feature type="transmembrane region" description="Helical" evidence="1">
    <location>
        <begin position="26"/>
        <end position="45"/>
    </location>
</feature>
<keyword evidence="1" id="KW-0472">Membrane</keyword>
<accession>A0ABW7AN22</accession>
<evidence type="ECO:0000313" key="3">
    <source>
        <dbReference type="Proteomes" id="UP001603978"/>
    </source>
</evidence>
<keyword evidence="1" id="KW-0812">Transmembrane</keyword>
<dbReference type="RefSeq" id="WP_393173028.1">
    <property type="nucleotide sequence ID" value="NZ_JBICRM010000030.1"/>
</dbReference>
<feature type="transmembrane region" description="Helical" evidence="1">
    <location>
        <begin position="87"/>
        <end position="109"/>
    </location>
</feature>
<name>A0ABW7AN22_9ACTN</name>
<evidence type="ECO:0000256" key="1">
    <source>
        <dbReference type="SAM" id="Phobius"/>
    </source>
</evidence>
<organism evidence="2 3">
    <name type="scientific">Nonomuraea marmarensis</name>
    <dbReference type="NCBI Taxonomy" id="3351344"/>
    <lineage>
        <taxon>Bacteria</taxon>
        <taxon>Bacillati</taxon>
        <taxon>Actinomycetota</taxon>
        <taxon>Actinomycetes</taxon>
        <taxon>Streptosporangiales</taxon>
        <taxon>Streptosporangiaceae</taxon>
        <taxon>Nonomuraea</taxon>
    </lineage>
</organism>
<keyword evidence="1" id="KW-1133">Transmembrane helix</keyword>
<comment type="caution">
    <text evidence="2">The sequence shown here is derived from an EMBL/GenBank/DDBJ whole genome shotgun (WGS) entry which is preliminary data.</text>
</comment>
<reference evidence="2 3" key="1">
    <citation type="submission" date="2024-10" db="EMBL/GenBank/DDBJ databases">
        <authorList>
            <person name="Topkara A.R."/>
            <person name="Saygin H."/>
        </authorList>
    </citation>
    <scope>NUCLEOTIDE SEQUENCE [LARGE SCALE GENOMIC DNA]</scope>
    <source>
        <strain evidence="2 3">M3C6</strain>
    </source>
</reference>
<protein>
    <submittedName>
        <fullName evidence="2">Uncharacterized protein</fullName>
    </submittedName>
</protein>
<feature type="transmembrane region" description="Helical" evidence="1">
    <location>
        <begin position="57"/>
        <end position="75"/>
    </location>
</feature>
<keyword evidence="3" id="KW-1185">Reference proteome</keyword>
<evidence type="ECO:0000313" key="2">
    <source>
        <dbReference type="EMBL" id="MFG1708800.1"/>
    </source>
</evidence>
<dbReference type="EMBL" id="JBICRM010000030">
    <property type="protein sequence ID" value="MFG1708800.1"/>
    <property type="molecule type" value="Genomic_DNA"/>
</dbReference>
<proteinExistence type="predicted"/>